<dbReference type="InterPro" id="IPR011990">
    <property type="entry name" value="TPR-like_helical_dom_sf"/>
</dbReference>
<evidence type="ECO:0000256" key="1">
    <source>
        <dbReference type="SAM" id="MobiDB-lite"/>
    </source>
</evidence>
<evidence type="ECO:0000313" key="3">
    <source>
        <dbReference type="EMBL" id="KHS42708.1"/>
    </source>
</evidence>
<dbReference type="AlphaFoldDB" id="A0A0B8ZWQ7"/>
<dbReference type="EMBL" id="JRVC01000026">
    <property type="protein sequence ID" value="KHS42708.1"/>
    <property type="molecule type" value="Genomic_DNA"/>
</dbReference>
<dbReference type="InterPro" id="IPR006597">
    <property type="entry name" value="Sel1-like"/>
</dbReference>
<feature type="compositionally biased region" description="Low complexity" evidence="1">
    <location>
        <begin position="70"/>
        <end position="79"/>
    </location>
</feature>
<accession>A0A0B8ZWQ7</accession>
<reference evidence="3 4" key="1">
    <citation type="submission" date="2014-10" db="EMBL/GenBank/DDBJ databases">
        <title>Draft genome sequence of Novosphingobium subterraneum DSM 12447.</title>
        <authorList>
            <person name="Gan H.M."/>
            <person name="Gan H.Y."/>
            <person name="Savka M.A."/>
        </authorList>
    </citation>
    <scope>NUCLEOTIDE SEQUENCE [LARGE SCALE GENOMIC DNA]</scope>
    <source>
        <strain evidence="3 4">DSM 12447</strain>
    </source>
</reference>
<feature type="region of interest" description="Disordered" evidence="1">
    <location>
        <begin position="62"/>
        <end position="107"/>
    </location>
</feature>
<comment type="caution">
    <text evidence="3">The sequence shown here is derived from an EMBL/GenBank/DDBJ whole genome shotgun (WGS) entry which is preliminary data.</text>
</comment>
<gene>
    <name evidence="3" type="ORF">NJ75_04023</name>
</gene>
<dbReference type="Gene3D" id="1.25.40.10">
    <property type="entry name" value="Tetratricopeptide repeat domain"/>
    <property type="match status" value="2"/>
</dbReference>
<dbReference type="PANTHER" id="PTHR11102">
    <property type="entry name" value="SEL-1-LIKE PROTEIN"/>
    <property type="match status" value="1"/>
</dbReference>
<sequence>MASSRFLHALLTVGLLAVSQATQAQWSAANDEANRQRMMASMRAQDAANDRAAADRAFQAGLEQQRSLRSGSSPSSSSSGSGGMGTPLDGLAAALGRGNQSSGGPQSVVDRRTYIIHQQETSKQVVARLFAEAEGGNPESAWNLGRLYYTGYAGVPRDDAQARRWFATAGERGHAEALANLGYFAHEGIGGPQDPALALDATARAAAVGSTYGAGLNGIYRLSGLADEQLDPVAVANLERAADAGELFAQAALGTIVYALGVGTAENWERAAHYARLAAEQGHGASMTELARMMFVGRGVAQDQRGAVAMFRRAAEAGDPGGMSFLGQLYMTGQGVPNDVAAGLELFRRAADLGHPGAQGVYGLSLMLGQGVAKNVPEGLRYIRLGAARNDPQALTVLGKMTFVGEGGITSDERRGIELLQAAAALGGQDAIETLAMDEVQQAMRRLGIAQTVTPTSGPKVRMVSKPKR</sequence>
<dbReference type="SMART" id="SM00671">
    <property type="entry name" value="SEL1"/>
    <property type="match status" value="7"/>
</dbReference>
<dbReference type="STRING" id="48936.NJ75_04023"/>
<dbReference type="Pfam" id="PF08238">
    <property type="entry name" value="Sel1"/>
    <property type="match status" value="7"/>
</dbReference>
<dbReference type="PATRIC" id="fig|48936.3.peg.4056"/>
<feature type="signal peptide" evidence="2">
    <location>
        <begin position="1"/>
        <end position="24"/>
    </location>
</feature>
<keyword evidence="4" id="KW-1185">Reference proteome</keyword>
<proteinExistence type="predicted"/>
<dbReference type="InterPro" id="IPR050767">
    <property type="entry name" value="Sel1_AlgK"/>
</dbReference>
<dbReference type="PANTHER" id="PTHR11102:SF160">
    <property type="entry name" value="ERAD-ASSOCIATED E3 UBIQUITIN-PROTEIN LIGASE COMPONENT HRD3"/>
    <property type="match status" value="1"/>
</dbReference>
<dbReference type="SUPFAM" id="SSF81901">
    <property type="entry name" value="HCP-like"/>
    <property type="match status" value="2"/>
</dbReference>
<keyword evidence="2" id="KW-0732">Signal</keyword>
<evidence type="ECO:0000256" key="2">
    <source>
        <dbReference type="SAM" id="SignalP"/>
    </source>
</evidence>
<dbReference type="Proteomes" id="UP000031338">
    <property type="component" value="Unassembled WGS sequence"/>
</dbReference>
<name>A0A0B8ZWQ7_9SPHN</name>
<protein>
    <submittedName>
        <fullName evidence="3">Sel1-like TPR repeat protein</fullName>
    </submittedName>
</protein>
<organism evidence="3 4">
    <name type="scientific">Novosphingobium subterraneum</name>
    <dbReference type="NCBI Taxonomy" id="48936"/>
    <lineage>
        <taxon>Bacteria</taxon>
        <taxon>Pseudomonadati</taxon>
        <taxon>Pseudomonadota</taxon>
        <taxon>Alphaproteobacteria</taxon>
        <taxon>Sphingomonadales</taxon>
        <taxon>Sphingomonadaceae</taxon>
        <taxon>Novosphingobium</taxon>
    </lineage>
</organism>
<feature type="chain" id="PRO_5002127899" evidence="2">
    <location>
        <begin position="25"/>
        <end position="469"/>
    </location>
</feature>
<evidence type="ECO:0000313" key="4">
    <source>
        <dbReference type="Proteomes" id="UP000031338"/>
    </source>
</evidence>